<dbReference type="Proteomes" id="UP000035199">
    <property type="component" value="Chromosome"/>
</dbReference>
<name>A0A0G3H0H7_9CORY</name>
<dbReference type="InterPro" id="IPR046022">
    <property type="entry name" value="DUF5979"/>
</dbReference>
<keyword evidence="6" id="KW-1185">Reference proteome</keyword>
<keyword evidence="3" id="KW-0732">Signal</keyword>
<organism evidence="5 6">
    <name type="scientific">Corynebacterium mustelae</name>
    <dbReference type="NCBI Taxonomy" id="571915"/>
    <lineage>
        <taxon>Bacteria</taxon>
        <taxon>Bacillati</taxon>
        <taxon>Actinomycetota</taxon>
        <taxon>Actinomycetes</taxon>
        <taxon>Mycobacteriales</taxon>
        <taxon>Corynebacteriaceae</taxon>
        <taxon>Corynebacterium</taxon>
    </lineage>
</organism>
<feature type="region of interest" description="Disordered" evidence="1">
    <location>
        <begin position="846"/>
        <end position="873"/>
    </location>
</feature>
<feature type="signal peptide" evidence="3">
    <location>
        <begin position="1"/>
        <end position="25"/>
    </location>
</feature>
<feature type="chain" id="PRO_5002554770" description="DUF5979 domain-containing protein" evidence="3">
    <location>
        <begin position="26"/>
        <end position="889"/>
    </location>
</feature>
<keyword evidence="2" id="KW-0812">Transmembrane</keyword>
<protein>
    <recommendedName>
        <fullName evidence="4">DUF5979 domain-containing protein</fullName>
    </recommendedName>
</protein>
<feature type="domain" description="DUF5979" evidence="4">
    <location>
        <begin position="391"/>
        <end position="483"/>
    </location>
</feature>
<evidence type="ECO:0000313" key="5">
    <source>
        <dbReference type="EMBL" id="AKK06906.1"/>
    </source>
</evidence>
<evidence type="ECO:0000256" key="3">
    <source>
        <dbReference type="SAM" id="SignalP"/>
    </source>
</evidence>
<proteinExistence type="predicted"/>
<evidence type="ECO:0000259" key="4">
    <source>
        <dbReference type="Pfam" id="PF19407"/>
    </source>
</evidence>
<dbReference type="Pfam" id="PF19407">
    <property type="entry name" value="DUF5979"/>
    <property type="match status" value="4"/>
</dbReference>
<gene>
    <name evidence="5" type="ORF">CMUST_13050</name>
</gene>
<dbReference type="EMBL" id="CP011542">
    <property type="protein sequence ID" value="AKK06906.1"/>
    <property type="molecule type" value="Genomic_DNA"/>
</dbReference>
<evidence type="ECO:0000256" key="1">
    <source>
        <dbReference type="SAM" id="MobiDB-lite"/>
    </source>
</evidence>
<dbReference type="KEGG" id="cmv:CMUST_13050"/>
<feature type="domain" description="DUF5979" evidence="4">
    <location>
        <begin position="496"/>
        <end position="596"/>
    </location>
</feature>
<dbReference type="PATRIC" id="fig|571915.4.peg.2796"/>
<feature type="domain" description="DUF5979" evidence="4">
    <location>
        <begin position="606"/>
        <end position="703"/>
    </location>
</feature>
<keyword evidence="2" id="KW-0472">Membrane</keyword>
<feature type="transmembrane region" description="Helical" evidence="2">
    <location>
        <begin position="817"/>
        <end position="836"/>
    </location>
</feature>
<sequence length="889" mass="97933">MTYIICMLSLIALSSTQLNVPTAYATEFEAEAHYSQDDYLRPKTGNFVNVNASSPTITRVDETGRDVPGDIRVNDQVRINMVWELEEGQFLQNGKVFSFNFPSFLSFNARKAFSEIAEANGDDEPIAGGICHSFPDYDTTIQCGSFQHHQPEKIKKWAGELEIIAQVVKPFDKNDFTISVNNGAGEIAGTIPNNTPGISPSTQRYPETIKKTMKTLLRDTAQWKVEIPGDLVKKQGGKSFTVTEVLSGYPHIFKTDLPDLYSAEFNPRLTIYEAAKDENGYQITNYRPIAVVRNPKTIQFEPQRGDTPLKKGDVHSARMEFELPASVKPDSDYFYVLEYQTDPQYHTWEREDSSVTSTTRIAGAEDVALVIDGPPERLLKGKPLIRVRTSGAPEATEKKYTFGIKCFSIEYRRDQEFVDVKGNNQTVPAPNEGHPSGARCYITENREKAQIPGWHLPQIPDRVKFIWLNEGLTNEVVFNYDYTQNKPEPTYPVYVKATASGTPKLTGHQYRFDYSCTKDGKVLGSSTAKTTVPANTPDPGVEIGRFPAGTSCTVTEDPTSINLDGVRTVTPATDTPIVEQKVVSDPHTQFVFDHTYIEPMGQVHVSIKATGLADPSVTKDHRFTVGYECTVPETPERTIAGNLSVTGTDTVATIPNKIPVGSSCKVTEDTATAQIPGYELGTVESATVTVTEEPQTAIITNPYSRILVPFIIEHKIVPPTIDVTGKTFNYSFSCTVDGKIEHHTIEVPANGRVTTEQKFPIGTECSITPDGEPDGEVPDHHIAPPQPHVFRIGEPGEPTIVTPTIEYIPNEGKGIPLGWIAAIAIPVVFVTIGLLLKHLVKMLKQPAPQPPAGKKGIPKRADQKTEKTPDSDIKAQINSFLSGLGLPRI</sequence>
<feature type="domain" description="DUF5979" evidence="4">
    <location>
        <begin position="722"/>
        <end position="802"/>
    </location>
</feature>
<accession>A0A0G3H0H7</accession>
<dbReference type="AlphaFoldDB" id="A0A0G3H0H7"/>
<feature type="compositionally biased region" description="Basic and acidic residues" evidence="1">
    <location>
        <begin position="859"/>
        <end position="873"/>
    </location>
</feature>
<reference evidence="6" key="2">
    <citation type="submission" date="2015-05" db="EMBL/GenBank/DDBJ databases">
        <title>Complete genome sequence of Corynebacterium mustelae DSM 45274, isolated from various tissues of a male ferret with lethal sepsis.</title>
        <authorList>
            <person name="Ruckert C."/>
            <person name="Albersmeier A."/>
            <person name="Winkler A."/>
            <person name="Tauch A."/>
        </authorList>
    </citation>
    <scope>NUCLEOTIDE SEQUENCE [LARGE SCALE GENOMIC DNA]</scope>
    <source>
        <strain evidence="6">DSM 45274</strain>
    </source>
</reference>
<keyword evidence="2" id="KW-1133">Transmembrane helix</keyword>
<evidence type="ECO:0000256" key="2">
    <source>
        <dbReference type="SAM" id="Phobius"/>
    </source>
</evidence>
<evidence type="ECO:0000313" key="6">
    <source>
        <dbReference type="Proteomes" id="UP000035199"/>
    </source>
</evidence>
<reference evidence="5 6" key="1">
    <citation type="journal article" date="2015" name="Genome Announc.">
        <title>Complete Genome Sequence of the Type Strain Corynebacterium mustelae DSM 45274, Isolated from Various Tissues of a Male Ferret with Lethal Sepsis.</title>
        <authorList>
            <person name="Ruckert C."/>
            <person name="Eimer J."/>
            <person name="Winkler A."/>
            <person name="Tauch A."/>
        </authorList>
    </citation>
    <scope>NUCLEOTIDE SEQUENCE [LARGE SCALE GENOMIC DNA]</scope>
    <source>
        <strain evidence="5 6">DSM 45274</strain>
    </source>
</reference>